<proteinExistence type="predicted"/>
<organism evidence="2 3">
    <name type="scientific">Neolentinus lepideus HHB14362 ss-1</name>
    <dbReference type="NCBI Taxonomy" id="1314782"/>
    <lineage>
        <taxon>Eukaryota</taxon>
        <taxon>Fungi</taxon>
        <taxon>Dikarya</taxon>
        <taxon>Basidiomycota</taxon>
        <taxon>Agaricomycotina</taxon>
        <taxon>Agaricomycetes</taxon>
        <taxon>Gloeophyllales</taxon>
        <taxon>Gloeophyllaceae</taxon>
        <taxon>Neolentinus</taxon>
    </lineage>
</organism>
<feature type="compositionally biased region" description="Polar residues" evidence="1">
    <location>
        <begin position="24"/>
        <end position="39"/>
    </location>
</feature>
<evidence type="ECO:0008006" key="4">
    <source>
        <dbReference type="Google" id="ProtNLM"/>
    </source>
</evidence>
<dbReference type="OrthoDB" id="5422613at2759"/>
<dbReference type="PANTHER" id="PTHR38167:SF1">
    <property type="entry name" value="C2H2-TYPE DOMAIN-CONTAINING PROTEIN"/>
    <property type="match status" value="1"/>
</dbReference>
<dbReference type="InParanoid" id="A0A165P2I8"/>
<evidence type="ECO:0000313" key="3">
    <source>
        <dbReference type="Proteomes" id="UP000076761"/>
    </source>
</evidence>
<keyword evidence="3" id="KW-1185">Reference proteome</keyword>
<feature type="region of interest" description="Disordered" evidence="1">
    <location>
        <begin position="1"/>
        <end position="42"/>
    </location>
</feature>
<evidence type="ECO:0000256" key="1">
    <source>
        <dbReference type="SAM" id="MobiDB-lite"/>
    </source>
</evidence>
<dbReference type="Proteomes" id="UP000076761">
    <property type="component" value="Unassembled WGS sequence"/>
</dbReference>
<dbReference type="PANTHER" id="PTHR38167">
    <property type="entry name" value="C2H2-TYPE DOMAIN-CONTAINING PROTEIN"/>
    <property type="match status" value="1"/>
</dbReference>
<reference evidence="2 3" key="1">
    <citation type="journal article" date="2016" name="Mol. Biol. Evol.">
        <title>Comparative Genomics of Early-Diverging Mushroom-Forming Fungi Provides Insights into the Origins of Lignocellulose Decay Capabilities.</title>
        <authorList>
            <person name="Nagy L.G."/>
            <person name="Riley R."/>
            <person name="Tritt A."/>
            <person name="Adam C."/>
            <person name="Daum C."/>
            <person name="Floudas D."/>
            <person name="Sun H."/>
            <person name="Yadav J.S."/>
            <person name="Pangilinan J."/>
            <person name="Larsson K.H."/>
            <person name="Matsuura K."/>
            <person name="Barry K."/>
            <person name="Labutti K."/>
            <person name="Kuo R."/>
            <person name="Ohm R.A."/>
            <person name="Bhattacharya S.S."/>
            <person name="Shirouzu T."/>
            <person name="Yoshinaga Y."/>
            <person name="Martin F.M."/>
            <person name="Grigoriev I.V."/>
            <person name="Hibbett D.S."/>
        </authorList>
    </citation>
    <scope>NUCLEOTIDE SEQUENCE [LARGE SCALE GENOMIC DNA]</scope>
    <source>
        <strain evidence="2 3">HHB14362 ss-1</strain>
    </source>
</reference>
<name>A0A165P2I8_9AGAM</name>
<sequence>MPAVIDLTNSDSDSSEQDIESRSNTVSSEPPNDGPNSSIPKPLVKAVSSVSEKRLREIVLDLAAQVPAAKQFLEQELLVANGAKRPSTVRWETCEKCAEEFDMGEEREDGECVYHPGEMMPDYEEGFVDWDESCHGPVDTEENRRQYPENFIWTCCDELGTASGCVRDEHAPARASRKRARH</sequence>
<dbReference type="STRING" id="1314782.A0A165P2I8"/>
<evidence type="ECO:0000313" key="2">
    <source>
        <dbReference type="EMBL" id="KZT20433.1"/>
    </source>
</evidence>
<dbReference type="EMBL" id="KV425620">
    <property type="protein sequence ID" value="KZT20433.1"/>
    <property type="molecule type" value="Genomic_DNA"/>
</dbReference>
<accession>A0A165P2I8</accession>
<gene>
    <name evidence="2" type="ORF">NEOLEDRAFT_1182513</name>
</gene>
<dbReference type="AlphaFoldDB" id="A0A165P2I8"/>
<protein>
    <recommendedName>
        <fullName evidence="4">C2H2-type domain-containing protein</fullName>
    </recommendedName>
</protein>